<comment type="subcellular location">
    <subcellularLocation>
        <location evidence="1">Membrane</location>
    </subcellularLocation>
</comment>
<reference evidence="9 10" key="1">
    <citation type="journal article" date="2018" name="Nat. Ecol. Evol.">
        <title>Genomic signatures of mitonuclear coevolution across populations of Tigriopus californicus.</title>
        <authorList>
            <person name="Barreto F.S."/>
            <person name="Watson E.T."/>
            <person name="Lima T.G."/>
            <person name="Willett C.S."/>
            <person name="Edmands S."/>
            <person name="Li W."/>
            <person name="Burton R.S."/>
        </authorList>
    </citation>
    <scope>NUCLEOTIDE SEQUENCE [LARGE SCALE GENOMIC DNA]</scope>
    <source>
        <strain evidence="9 10">San Diego</strain>
    </source>
</reference>
<dbReference type="Gene3D" id="1.20.1070.10">
    <property type="entry name" value="Rhodopsin 7-helix transmembrane proteins"/>
    <property type="match status" value="1"/>
</dbReference>
<dbReference type="PANTHER" id="PTHR46641">
    <property type="entry name" value="FMRFAMIDE RECEPTOR-RELATED"/>
    <property type="match status" value="1"/>
</dbReference>
<keyword evidence="6" id="KW-0675">Receptor</keyword>
<organism evidence="9 10">
    <name type="scientific">Tigriopus californicus</name>
    <name type="common">Marine copepod</name>
    <dbReference type="NCBI Taxonomy" id="6832"/>
    <lineage>
        <taxon>Eukaryota</taxon>
        <taxon>Metazoa</taxon>
        <taxon>Ecdysozoa</taxon>
        <taxon>Arthropoda</taxon>
        <taxon>Crustacea</taxon>
        <taxon>Multicrustacea</taxon>
        <taxon>Hexanauplia</taxon>
        <taxon>Copepoda</taxon>
        <taxon>Harpacticoida</taxon>
        <taxon>Harpacticidae</taxon>
        <taxon>Tigriopus</taxon>
    </lineage>
</organism>
<keyword evidence="4 7" id="KW-1133">Transmembrane helix</keyword>
<feature type="transmembrane region" description="Helical" evidence="7">
    <location>
        <begin position="306"/>
        <end position="323"/>
    </location>
</feature>
<dbReference type="GO" id="GO:0004930">
    <property type="term" value="F:G protein-coupled receptor activity"/>
    <property type="evidence" value="ECO:0007669"/>
    <property type="project" value="UniProtKB-KW"/>
</dbReference>
<keyword evidence="5 7" id="KW-0472">Membrane</keyword>
<dbReference type="InterPro" id="IPR052954">
    <property type="entry name" value="GPCR-Ligand_Int"/>
</dbReference>
<feature type="transmembrane region" description="Helical" evidence="7">
    <location>
        <begin position="226"/>
        <end position="253"/>
    </location>
</feature>
<evidence type="ECO:0000256" key="4">
    <source>
        <dbReference type="ARBA" id="ARBA00022989"/>
    </source>
</evidence>
<dbReference type="InterPro" id="IPR017452">
    <property type="entry name" value="GPCR_Rhodpsn_7TM"/>
</dbReference>
<feature type="transmembrane region" description="Helical" evidence="7">
    <location>
        <begin position="430"/>
        <end position="457"/>
    </location>
</feature>
<gene>
    <name evidence="9" type="ORF">TCAL_15980</name>
</gene>
<dbReference type="AlphaFoldDB" id="A0A553PFQ0"/>
<proteinExistence type="inferred from homology"/>
<dbReference type="PRINTS" id="PR00237">
    <property type="entry name" value="GPCRRHODOPSN"/>
</dbReference>
<dbReference type="PANTHER" id="PTHR46641:SF2">
    <property type="entry name" value="FMRFAMIDE RECEPTOR"/>
    <property type="match status" value="1"/>
</dbReference>
<accession>A0A553PFQ0</accession>
<dbReference type="GO" id="GO:0016020">
    <property type="term" value="C:membrane"/>
    <property type="evidence" value="ECO:0007669"/>
    <property type="project" value="UniProtKB-SubCell"/>
</dbReference>
<dbReference type="PROSITE" id="PS00237">
    <property type="entry name" value="G_PROTEIN_RECEP_F1_1"/>
    <property type="match status" value="1"/>
</dbReference>
<evidence type="ECO:0000259" key="8">
    <source>
        <dbReference type="PROSITE" id="PS50262"/>
    </source>
</evidence>
<feature type="transmembrane region" description="Helical" evidence="7">
    <location>
        <begin position="362"/>
        <end position="380"/>
    </location>
</feature>
<feature type="transmembrane region" description="Helical" evidence="7">
    <location>
        <begin position="189"/>
        <end position="214"/>
    </location>
</feature>
<keyword evidence="6" id="KW-0297">G-protein coupled receptor</keyword>
<feature type="domain" description="G-protein coupled receptors family 1 profile" evidence="8">
    <location>
        <begin position="206"/>
        <end position="503"/>
    </location>
</feature>
<dbReference type="Proteomes" id="UP000318571">
    <property type="component" value="Chromosome 5"/>
</dbReference>
<keyword evidence="6" id="KW-0807">Transducer</keyword>
<dbReference type="CDD" id="cd14978">
    <property type="entry name" value="7tmA_FMRFamide_R-like"/>
    <property type="match status" value="1"/>
</dbReference>
<comment type="similarity">
    <text evidence="2 6">Belongs to the G-protein coupled receptor 1 family.</text>
</comment>
<dbReference type="EMBL" id="VCGU01000004">
    <property type="protein sequence ID" value="TRY76504.1"/>
    <property type="molecule type" value="Genomic_DNA"/>
</dbReference>
<feature type="transmembrane region" description="Helical" evidence="7">
    <location>
        <begin position="477"/>
        <end position="506"/>
    </location>
</feature>
<dbReference type="STRING" id="6832.A0A553PFQ0"/>
<evidence type="ECO:0000256" key="3">
    <source>
        <dbReference type="ARBA" id="ARBA00022692"/>
    </source>
</evidence>
<dbReference type="PROSITE" id="PS50262">
    <property type="entry name" value="G_PROTEIN_RECEP_F1_2"/>
    <property type="match status" value="1"/>
</dbReference>
<evidence type="ECO:0000313" key="9">
    <source>
        <dbReference type="EMBL" id="TRY76504.1"/>
    </source>
</evidence>
<sequence>MTKGSQSFRQFYDEDRRVANEAELSKLTPNEIIVFILLSGCRSDTSLFIKLLELQDPTIHDMLTKANGHENATREARAGIISEATFSITNEDQVETAEEILAAIAIACQGCGRPHLRSVCPFRPIAKNQVNMDSKSPCGTAHVNITICPDLDDQPCSINNSDCLNLSSTHFECYEKIEEYSSFLRKANFFLHGITMFIVGLFGILGNILTIYVLNRIQTNRNFNRLLVALAVVDTSVIFFFVLDISICGQFLPQEPFWYRLLYPYFIHPIRNMTLSGSIFMVVAISAERYKAICQTFAYRPSSTKYILTVFITTVCLEVPRFLEFKLMDTVEHGLIYWTTHIMDNENFIQFSSYWDDILCTGLFPFGALLFFNTSIYAKIRNSGNHKYRFVGKTHTKESVPTRSLMIKLHPYNLPASNERHFRKKRAKSTALLIAIVLIFVFCHVYRLCVQSIQIYLSPQLAEDQFRYCHELGRHYAPIAIQILLMVNHVFIVVNSSINFIVYCLVGREFKAELMKNFQTQKLHLADNYAIHVNT</sequence>
<name>A0A553PFQ0_TIGCA</name>
<evidence type="ECO:0000313" key="10">
    <source>
        <dbReference type="Proteomes" id="UP000318571"/>
    </source>
</evidence>
<evidence type="ECO:0000256" key="2">
    <source>
        <dbReference type="ARBA" id="ARBA00010663"/>
    </source>
</evidence>
<evidence type="ECO:0000256" key="1">
    <source>
        <dbReference type="ARBA" id="ARBA00004370"/>
    </source>
</evidence>
<comment type="caution">
    <text evidence="9">The sequence shown here is derived from an EMBL/GenBank/DDBJ whole genome shotgun (WGS) entry which is preliminary data.</text>
</comment>
<evidence type="ECO:0000256" key="7">
    <source>
        <dbReference type="SAM" id="Phobius"/>
    </source>
</evidence>
<keyword evidence="3 6" id="KW-0812">Transmembrane</keyword>
<protein>
    <recommendedName>
        <fullName evidence="8">G-protein coupled receptors family 1 profile domain-containing protein</fullName>
    </recommendedName>
</protein>
<dbReference type="SUPFAM" id="SSF81321">
    <property type="entry name" value="Family A G protein-coupled receptor-like"/>
    <property type="match status" value="1"/>
</dbReference>
<evidence type="ECO:0000256" key="6">
    <source>
        <dbReference type="RuleBase" id="RU000688"/>
    </source>
</evidence>
<dbReference type="InterPro" id="IPR000276">
    <property type="entry name" value="GPCR_Rhodpsn"/>
</dbReference>
<keyword evidence="10" id="KW-1185">Reference proteome</keyword>
<feature type="transmembrane region" description="Helical" evidence="7">
    <location>
        <begin position="265"/>
        <end position="285"/>
    </location>
</feature>
<evidence type="ECO:0000256" key="5">
    <source>
        <dbReference type="ARBA" id="ARBA00023136"/>
    </source>
</evidence>
<dbReference type="Pfam" id="PF00001">
    <property type="entry name" value="7tm_1"/>
    <property type="match status" value="1"/>
</dbReference>